<reference evidence="2 3" key="1">
    <citation type="submission" date="2023-11" db="EMBL/GenBank/DDBJ databases">
        <title>Arctic aerobic anoxygenic photoheterotroph Sediminicoccus rosea KRV36 adapts its photosynthesis to long days of polar summer.</title>
        <authorList>
            <person name="Tomasch J."/>
            <person name="Kopejtka K."/>
            <person name="Bily T."/>
            <person name="Gardiner A.T."/>
            <person name="Gardian Z."/>
            <person name="Shivaramu S."/>
            <person name="Koblizek M."/>
            <person name="Engelhardt F."/>
            <person name="Kaftan D."/>
        </authorList>
    </citation>
    <scope>NUCLEOTIDE SEQUENCE [LARGE SCALE GENOMIC DNA]</scope>
    <source>
        <strain evidence="2 3">R-30</strain>
    </source>
</reference>
<dbReference type="EMBL" id="CP137852">
    <property type="protein sequence ID" value="WPB86485.1"/>
    <property type="molecule type" value="Genomic_DNA"/>
</dbReference>
<proteinExistence type="predicted"/>
<accession>A0ABZ0PN07</accession>
<evidence type="ECO:0000313" key="3">
    <source>
        <dbReference type="Proteomes" id="UP001305521"/>
    </source>
</evidence>
<dbReference type="InterPro" id="IPR002931">
    <property type="entry name" value="Transglutaminase-like"/>
</dbReference>
<dbReference type="Gene3D" id="3.10.620.30">
    <property type="match status" value="1"/>
</dbReference>
<dbReference type="SMART" id="SM00460">
    <property type="entry name" value="TGc"/>
    <property type="match status" value="1"/>
</dbReference>
<dbReference type="Pfam" id="PF01841">
    <property type="entry name" value="Transglut_core"/>
    <property type="match status" value="1"/>
</dbReference>
<protein>
    <submittedName>
        <fullName evidence="2">Transglutaminase family protein</fullName>
    </submittedName>
</protein>
<dbReference type="PANTHER" id="PTHR33490:SF1">
    <property type="entry name" value="SLL1233 PROTEIN"/>
    <property type="match status" value="1"/>
</dbReference>
<keyword evidence="3" id="KW-1185">Reference proteome</keyword>
<gene>
    <name evidence="2" type="ORF">R9Z33_06315</name>
</gene>
<sequence length="307" mass="33581">MPRLQITHRTEYAYQRPVGLLRHRLLVRPQDSHDLRLHAATLTVDPPPSATVWAHDVFGNSICLLDWPEDLQTEHLTIVSELELTHYPSGLGVPATTLDPAAETFPFAYPVAEIPDVSRLAERQYPDPAGRVDRWARRFVTREGDSPPRTLEVLSAMTRAVKAEFAYQAREAEGTQLPAETLQRQSGTCRDFALLMMEAARSLGLAARFVTGYLYDADAMPDPAGQHGAGATHAWCAIYLPGAGWVEYDPTNGLLAGANLVRVGVSRTPEQALPVSGGFLGDAEDPLGLRVDVEVMLLPRRGLAEAA</sequence>
<organism evidence="2 3">
    <name type="scientific">Sediminicoccus rosea</name>
    <dbReference type="NCBI Taxonomy" id="1225128"/>
    <lineage>
        <taxon>Bacteria</taxon>
        <taxon>Pseudomonadati</taxon>
        <taxon>Pseudomonadota</taxon>
        <taxon>Alphaproteobacteria</taxon>
        <taxon>Acetobacterales</taxon>
        <taxon>Roseomonadaceae</taxon>
        <taxon>Sediminicoccus</taxon>
    </lineage>
</organism>
<evidence type="ECO:0000313" key="2">
    <source>
        <dbReference type="EMBL" id="WPB86485.1"/>
    </source>
</evidence>
<dbReference type="SUPFAM" id="SSF54001">
    <property type="entry name" value="Cysteine proteinases"/>
    <property type="match status" value="1"/>
</dbReference>
<dbReference type="Pfam" id="PF08379">
    <property type="entry name" value="Bact_transglu_N"/>
    <property type="match status" value="1"/>
</dbReference>
<name>A0ABZ0PN07_9PROT</name>
<dbReference type="InterPro" id="IPR013589">
    <property type="entry name" value="Bac_transglu_N"/>
</dbReference>
<dbReference type="PANTHER" id="PTHR33490">
    <property type="entry name" value="BLR5614 PROTEIN-RELATED"/>
    <property type="match status" value="1"/>
</dbReference>
<dbReference type="Proteomes" id="UP001305521">
    <property type="component" value="Chromosome"/>
</dbReference>
<dbReference type="RefSeq" id="WP_318650458.1">
    <property type="nucleotide sequence ID" value="NZ_CP137852.1"/>
</dbReference>
<dbReference type="InterPro" id="IPR038765">
    <property type="entry name" value="Papain-like_cys_pep_sf"/>
</dbReference>
<feature type="domain" description="Transglutaminase-like" evidence="1">
    <location>
        <begin position="181"/>
        <end position="252"/>
    </location>
</feature>
<evidence type="ECO:0000259" key="1">
    <source>
        <dbReference type="SMART" id="SM00460"/>
    </source>
</evidence>